<dbReference type="InterPro" id="IPR013083">
    <property type="entry name" value="Znf_RING/FYVE/PHD"/>
</dbReference>
<dbReference type="EMBL" id="CAWUPB010001195">
    <property type="protein sequence ID" value="CAK7355034.1"/>
    <property type="molecule type" value="Genomic_DNA"/>
</dbReference>
<keyword evidence="6 7" id="KW-0833">Ubl conjugation pathway</keyword>
<dbReference type="GO" id="GO:0061630">
    <property type="term" value="F:ubiquitin protein ligase activity"/>
    <property type="evidence" value="ECO:0007669"/>
    <property type="project" value="UniProtKB-UniRule"/>
</dbReference>
<evidence type="ECO:0000259" key="8">
    <source>
        <dbReference type="PROSITE" id="PS51698"/>
    </source>
</evidence>
<dbReference type="Gene3D" id="3.30.40.10">
    <property type="entry name" value="Zinc/RING finger domain, C3HC4 (zinc finger)"/>
    <property type="match status" value="1"/>
</dbReference>
<evidence type="ECO:0000256" key="6">
    <source>
        <dbReference type="ARBA" id="ARBA00022786"/>
    </source>
</evidence>
<evidence type="ECO:0000256" key="7">
    <source>
        <dbReference type="RuleBase" id="RU369093"/>
    </source>
</evidence>
<accession>A0AAV1SMI1</accession>
<dbReference type="PANTHER" id="PTHR22849:SF20">
    <property type="entry name" value="U-BOX DOMAIN-CONTAINING PROTEIN 27-RELATED"/>
    <property type="match status" value="1"/>
</dbReference>
<comment type="caution">
    <text evidence="9">The sequence shown here is derived from an EMBL/GenBank/DDBJ whole genome shotgun (WGS) entry which is preliminary data.</text>
</comment>
<dbReference type="GO" id="GO:0016567">
    <property type="term" value="P:protein ubiquitination"/>
    <property type="evidence" value="ECO:0007669"/>
    <property type="project" value="UniProtKB-UniRule"/>
</dbReference>
<keyword evidence="10" id="KW-1185">Reference proteome</keyword>
<organism evidence="9 10">
    <name type="scientific">Dovyalis caffra</name>
    <dbReference type="NCBI Taxonomy" id="77055"/>
    <lineage>
        <taxon>Eukaryota</taxon>
        <taxon>Viridiplantae</taxon>
        <taxon>Streptophyta</taxon>
        <taxon>Embryophyta</taxon>
        <taxon>Tracheophyta</taxon>
        <taxon>Spermatophyta</taxon>
        <taxon>Magnoliopsida</taxon>
        <taxon>eudicotyledons</taxon>
        <taxon>Gunneridae</taxon>
        <taxon>Pentapetalae</taxon>
        <taxon>rosids</taxon>
        <taxon>fabids</taxon>
        <taxon>Malpighiales</taxon>
        <taxon>Salicaceae</taxon>
        <taxon>Flacourtieae</taxon>
        <taxon>Dovyalis</taxon>
    </lineage>
</organism>
<reference evidence="9 10" key="1">
    <citation type="submission" date="2024-01" db="EMBL/GenBank/DDBJ databases">
        <authorList>
            <person name="Waweru B."/>
        </authorList>
    </citation>
    <scope>NUCLEOTIDE SEQUENCE [LARGE SCALE GENOMIC DNA]</scope>
</reference>
<evidence type="ECO:0000256" key="4">
    <source>
        <dbReference type="ARBA" id="ARBA00022679"/>
    </source>
</evidence>
<evidence type="ECO:0000256" key="2">
    <source>
        <dbReference type="ARBA" id="ARBA00003861"/>
    </source>
</evidence>
<proteinExistence type="predicted"/>
<dbReference type="SMART" id="SM00504">
    <property type="entry name" value="Ubox"/>
    <property type="match status" value="1"/>
</dbReference>
<dbReference type="InterPro" id="IPR016024">
    <property type="entry name" value="ARM-type_fold"/>
</dbReference>
<sequence>MVRDVDLYVTVPSFFRCPISLDVMKSPVSLCTGVTYDRTSIQRWLDSGNNTCPATMQVLNSKEFVPNRTLQRLIQIWSDSVQTQNDRRADSSANSVVAREEIEVLVKEMRAQKEKIDHLSKFICFAKESEENCEFLAKFDGFVEMLVGFLGGDKDINFIERVVKILVLTLNKVGDYKALRLLMLKQDNDIGSRDCMSSLLLLLKQGRSVNSRVGVLKLIEAVAIDAESKQMVAEKEGFLLELVKLVGLENDPSLIEASLSCLIAISMPKRVRMKLINFKVIGELRKLLTGGQNASVSIIEKALKLLEMVTSFRGGRADFCNDAACVEAVMNRVLKVSSDATEHAVMILWSVCYLFRDRDAQDAVVKSNGLTKILLLMQSNCSPGVRQMSGDLLKIFRVNSKSNYCLSSYETKTTHIMPF</sequence>
<dbReference type="SUPFAM" id="SSF48371">
    <property type="entry name" value="ARM repeat"/>
    <property type="match status" value="1"/>
</dbReference>
<dbReference type="SUPFAM" id="SSF57850">
    <property type="entry name" value="RING/U-box"/>
    <property type="match status" value="1"/>
</dbReference>
<dbReference type="InterPro" id="IPR045185">
    <property type="entry name" value="PUB22/23/24-like"/>
</dbReference>
<dbReference type="CDD" id="cd16664">
    <property type="entry name" value="RING-Ubox_PUB"/>
    <property type="match status" value="1"/>
</dbReference>
<evidence type="ECO:0000256" key="1">
    <source>
        <dbReference type="ARBA" id="ARBA00000900"/>
    </source>
</evidence>
<dbReference type="Pfam" id="PF25598">
    <property type="entry name" value="ARM_PUB"/>
    <property type="match status" value="1"/>
</dbReference>
<dbReference type="InterPro" id="IPR045210">
    <property type="entry name" value="RING-Ubox_PUB"/>
</dbReference>
<comment type="pathway">
    <text evidence="3 7">Protein modification; protein ubiquitination.</text>
</comment>
<evidence type="ECO:0000256" key="3">
    <source>
        <dbReference type="ARBA" id="ARBA00004906"/>
    </source>
</evidence>
<dbReference type="AlphaFoldDB" id="A0AAV1SMI1"/>
<dbReference type="Pfam" id="PF04564">
    <property type="entry name" value="U-box"/>
    <property type="match status" value="1"/>
</dbReference>
<dbReference type="EC" id="2.3.2.27" evidence="7"/>
<dbReference type="InterPro" id="IPR058678">
    <property type="entry name" value="ARM_PUB"/>
</dbReference>
<gene>
    <name evidence="9" type="ORF">DCAF_LOCUS25463</name>
</gene>
<comment type="catalytic activity">
    <reaction evidence="1 7">
        <text>S-ubiquitinyl-[E2 ubiquitin-conjugating enzyme]-L-cysteine + [acceptor protein]-L-lysine = [E2 ubiquitin-conjugating enzyme]-L-cysteine + N(6)-ubiquitinyl-[acceptor protein]-L-lysine.</text>
        <dbReference type="EC" id="2.3.2.27"/>
    </reaction>
</comment>
<name>A0AAV1SMI1_9ROSI</name>
<dbReference type="Proteomes" id="UP001314170">
    <property type="component" value="Unassembled WGS sequence"/>
</dbReference>
<comment type="function">
    <text evidence="2 7">Functions as an E3 ubiquitin ligase.</text>
</comment>
<dbReference type="PANTHER" id="PTHR22849">
    <property type="entry name" value="WDSAM1 PROTEIN"/>
    <property type="match status" value="1"/>
</dbReference>
<evidence type="ECO:0000313" key="10">
    <source>
        <dbReference type="Proteomes" id="UP001314170"/>
    </source>
</evidence>
<dbReference type="PROSITE" id="PS51698">
    <property type="entry name" value="U_BOX"/>
    <property type="match status" value="1"/>
</dbReference>
<dbReference type="Gene3D" id="1.25.10.10">
    <property type="entry name" value="Leucine-rich Repeat Variant"/>
    <property type="match status" value="1"/>
</dbReference>
<protein>
    <recommendedName>
        <fullName evidence="7 8">U-box domain-containing protein</fullName>
        <ecNumber evidence="7">2.3.2.27</ecNumber>
    </recommendedName>
    <alternativeName>
        <fullName evidence="7">RING-type E3 ubiquitin transferase PUB</fullName>
    </alternativeName>
</protein>
<keyword evidence="5" id="KW-0677">Repeat</keyword>
<dbReference type="InterPro" id="IPR003613">
    <property type="entry name" value="Ubox_domain"/>
</dbReference>
<evidence type="ECO:0000313" key="9">
    <source>
        <dbReference type="EMBL" id="CAK7355034.1"/>
    </source>
</evidence>
<dbReference type="InterPro" id="IPR011989">
    <property type="entry name" value="ARM-like"/>
</dbReference>
<keyword evidence="4 7" id="KW-0808">Transferase</keyword>
<evidence type="ECO:0000256" key="5">
    <source>
        <dbReference type="ARBA" id="ARBA00022737"/>
    </source>
</evidence>
<feature type="domain" description="U-box" evidence="8">
    <location>
        <begin position="10"/>
        <end position="84"/>
    </location>
</feature>
<dbReference type="FunFam" id="3.30.40.10:FF:000502">
    <property type="entry name" value="RING-type E3 ubiquitin transferase"/>
    <property type="match status" value="1"/>
</dbReference>